<dbReference type="GO" id="GO:0005525">
    <property type="term" value="F:GTP binding"/>
    <property type="evidence" value="ECO:0007669"/>
    <property type="project" value="UniProtKB-UniRule"/>
</dbReference>
<feature type="binding site" evidence="6">
    <location>
        <begin position="84"/>
        <end position="88"/>
    </location>
    <ligand>
        <name>GTP</name>
        <dbReference type="ChEBI" id="CHEBI:37565"/>
    </ligand>
</feature>
<comment type="similarity">
    <text evidence="1 6">Belongs to the TRAFAC class translation factor GTPase superfamily. Classic translation factor GTPase family. EF-G/EF-2 subfamily.</text>
</comment>
<dbReference type="PROSITE" id="PS51722">
    <property type="entry name" value="G_TR_2"/>
    <property type="match status" value="1"/>
</dbReference>
<dbReference type="AlphaFoldDB" id="A0A2D6YGU6"/>
<dbReference type="Pfam" id="PF00009">
    <property type="entry name" value="GTP_EFTU"/>
    <property type="match status" value="1"/>
</dbReference>
<dbReference type="InterPro" id="IPR009000">
    <property type="entry name" value="Transl_B-barrel_sf"/>
</dbReference>
<evidence type="ECO:0000256" key="6">
    <source>
        <dbReference type="HAMAP-Rule" id="MF_00054"/>
    </source>
</evidence>
<dbReference type="SUPFAM" id="SSF54980">
    <property type="entry name" value="EF-G C-terminal domain-like"/>
    <property type="match status" value="2"/>
</dbReference>
<dbReference type="Pfam" id="PF14492">
    <property type="entry name" value="EFG_III"/>
    <property type="match status" value="1"/>
</dbReference>
<dbReference type="FunFam" id="3.30.70.870:FF:000001">
    <property type="entry name" value="Elongation factor G"/>
    <property type="match status" value="1"/>
</dbReference>
<dbReference type="FunFam" id="3.30.70.240:FF:000001">
    <property type="entry name" value="Elongation factor G"/>
    <property type="match status" value="1"/>
</dbReference>
<proteinExistence type="inferred from homology"/>
<evidence type="ECO:0000256" key="1">
    <source>
        <dbReference type="ARBA" id="ARBA00005870"/>
    </source>
</evidence>
<dbReference type="InterPro" id="IPR014721">
    <property type="entry name" value="Ribsml_uS5_D2-typ_fold_subgr"/>
</dbReference>
<dbReference type="GO" id="GO:0005737">
    <property type="term" value="C:cytoplasm"/>
    <property type="evidence" value="ECO:0007669"/>
    <property type="project" value="UniProtKB-SubCell"/>
</dbReference>
<dbReference type="NCBIfam" id="TIGR00484">
    <property type="entry name" value="EF-G"/>
    <property type="match status" value="1"/>
</dbReference>
<dbReference type="InterPro" id="IPR027417">
    <property type="entry name" value="P-loop_NTPase"/>
</dbReference>
<dbReference type="InterPro" id="IPR020568">
    <property type="entry name" value="Ribosomal_Su5_D2-typ_SF"/>
</dbReference>
<comment type="function">
    <text evidence="6">Catalyzes the GTP-dependent ribosomal translocation step during translation elongation. During this step, the ribosome changes from the pre-translocational (PRE) to the post-translocational (POST) state as the newly formed A-site-bound peptidyl-tRNA and P-site-bound deacylated tRNA move to the P and E sites, respectively. Catalyzes the coordinated movement of the two tRNA molecules, the mRNA and conformational changes in the ribosome.</text>
</comment>
<evidence type="ECO:0000256" key="5">
    <source>
        <dbReference type="ARBA" id="ARBA00023134"/>
    </source>
</evidence>
<dbReference type="InterPro" id="IPR000795">
    <property type="entry name" value="T_Tr_GTP-bd_dom"/>
</dbReference>
<keyword evidence="8" id="KW-0175">Coiled coil</keyword>
<name>A0A2D6YGU6_9DELT</name>
<accession>A0A2D6YGU6</accession>
<dbReference type="SUPFAM" id="SSF52540">
    <property type="entry name" value="P-loop containing nucleoside triphosphate hydrolases"/>
    <property type="match status" value="1"/>
</dbReference>
<evidence type="ECO:0000256" key="3">
    <source>
        <dbReference type="ARBA" id="ARBA00022768"/>
    </source>
</evidence>
<evidence type="ECO:0000256" key="4">
    <source>
        <dbReference type="ARBA" id="ARBA00022917"/>
    </source>
</evidence>
<evidence type="ECO:0000313" key="10">
    <source>
        <dbReference type="EMBL" id="MAH62372.1"/>
    </source>
</evidence>
<sequence length="705" mass="77953">MDAASQILQNTRNIGISAHIDSGKTTLTERVLFYAGRIHKIEEVRGGGAGATMDHMDLEREKGITITSAATTVQWQDKKINIIDTPGHVDFTVEVERSLRVLDGAILVLCGVSGVQSQSITVDRQMKRYKVPRLAFINKLDRMGANPWRGIQGIRDVLGLNAVAMQLPIGLEENHDGVVDLVTMKAYFFDGDNGETVREEEIPTDMVDDAQEKRQEMLEAVSMFDEQMMEDLLEEKEITEEAIHAAIKKGVNSLEFVPVYLGSAFKNRGVQKLLDAVNTYLPSPLEASANVATVIKGGDEEQEKVELKCDPDEDLVAMAFKLTEEQFGQLTYTRIYQGRLRKGDQVINSRTGRKLRVGRMVRMHSNDRENIDIAEAGDIVAMVGVDCASGDTFCGGDTRVACESIFVPDPVISLAVKGKDNDAHMRMSKALSRFMREDPTFRVSSDEESGETIISGMGELHLDIYIERMKREYSADVIVGAPQVNYREAITAAADFDYLHKKQTGGSGQYAGVSGKIEPLPDNSEDPFEFINSIFGGAIPAEHIPACEKGFQDVMIKGPLAAFPMVNIKVTLTDGKYHDVDSSDLAYRLASRQAMKQAVNKAQPILLEPIMKVEVETPSDYQGSVIGDLSSRRGVIYGSEVQGEETVILAGVPLSEMFGYATELRSMTAGKAQYSMEFEKYTSCPSFIQEKVMKERAEKLRDEDD</sequence>
<dbReference type="Gene3D" id="3.30.230.10">
    <property type="match status" value="1"/>
</dbReference>
<dbReference type="InterPro" id="IPR005225">
    <property type="entry name" value="Small_GTP-bd"/>
</dbReference>
<dbReference type="Gene3D" id="3.40.50.300">
    <property type="entry name" value="P-loop containing nucleotide triphosphate hydrolases"/>
    <property type="match status" value="1"/>
</dbReference>
<feature type="domain" description="Tr-type G" evidence="9">
    <location>
        <begin position="9"/>
        <end position="285"/>
    </location>
</feature>
<comment type="subcellular location">
    <subcellularLocation>
        <location evidence="6">Cytoplasm</location>
    </subcellularLocation>
</comment>
<dbReference type="InterPro" id="IPR004540">
    <property type="entry name" value="Transl_elong_EFG/EF2"/>
</dbReference>
<comment type="caution">
    <text evidence="10">The sequence shown here is derived from an EMBL/GenBank/DDBJ whole genome shotgun (WGS) entry which is preliminary data.</text>
</comment>
<dbReference type="InterPro" id="IPR041095">
    <property type="entry name" value="EFG_II"/>
</dbReference>
<evidence type="ECO:0000256" key="2">
    <source>
        <dbReference type="ARBA" id="ARBA00022741"/>
    </source>
</evidence>
<dbReference type="NCBIfam" id="TIGR00231">
    <property type="entry name" value="small_GTP"/>
    <property type="match status" value="1"/>
</dbReference>
<dbReference type="PANTHER" id="PTHR43636:SF2">
    <property type="entry name" value="ELONGATION FACTOR G, MITOCHONDRIAL"/>
    <property type="match status" value="1"/>
</dbReference>
<dbReference type="CDD" id="cd03713">
    <property type="entry name" value="EFG_mtEFG_C"/>
    <property type="match status" value="1"/>
</dbReference>
<keyword evidence="4 6" id="KW-0648">Protein biosynthesis</keyword>
<dbReference type="Gene3D" id="3.30.70.870">
    <property type="entry name" value="Elongation Factor G (Translational Gtpase), domain 3"/>
    <property type="match status" value="1"/>
</dbReference>
<keyword evidence="3 6" id="KW-0251">Elongation factor</keyword>
<feature type="coiled-coil region" evidence="8">
    <location>
        <begin position="207"/>
        <end position="249"/>
    </location>
</feature>
<dbReference type="Gene3D" id="2.40.30.10">
    <property type="entry name" value="Translation factors"/>
    <property type="match status" value="1"/>
</dbReference>
<organism evidence="10 11">
    <name type="scientific">SAR324 cluster bacterium</name>
    <dbReference type="NCBI Taxonomy" id="2024889"/>
    <lineage>
        <taxon>Bacteria</taxon>
        <taxon>Deltaproteobacteria</taxon>
        <taxon>SAR324 cluster</taxon>
    </lineage>
</organism>
<dbReference type="HAMAP" id="MF_00054_B">
    <property type="entry name" value="EF_G_EF_2_B"/>
    <property type="match status" value="1"/>
</dbReference>
<dbReference type="SMART" id="SM00838">
    <property type="entry name" value="EFG_C"/>
    <property type="match status" value="1"/>
</dbReference>
<evidence type="ECO:0000256" key="7">
    <source>
        <dbReference type="NCBIfam" id="TIGR00484"/>
    </source>
</evidence>
<reference evidence="11" key="1">
    <citation type="submission" date="2017-09" db="EMBL/GenBank/DDBJ databases">
        <title>The Reconstruction of 2,631 Draft Metagenome-Assembled Genomes from the Global Oceans.</title>
        <authorList>
            <person name="Tully B.J."/>
            <person name="Graham E.D."/>
            <person name="Heidelberg J.F."/>
        </authorList>
    </citation>
    <scope>NUCLEOTIDE SEQUENCE [LARGE SCALE GENOMIC DNA]</scope>
</reference>
<dbReference type="FunFam" id="3.30.230.10:FF:000003">
    <property type="entry name" value="Elongation factor G"/>
    <property type="match status" value="1"/>
</dbReference>
<feature type="binding site" evidence="6">
    <location>
        <begin position="138"/>
        <end position="141"/>
    </location>
    <ligand>
        <name>GTP</name>
        <dbReference type="ChEBI" id="CHEBI:37565"/>
    </ligand>
</feature>
<evidence type="ECO:0000313" key="11">
    <source>
        <dbReference type="Proteomes" id="UP000226525"/>
    </source>
</evidence>
<dbReference type="EMBL" id="NZEX01000027">
    <property type="protein sequence ID" value="MAH62372.1"/>
    <property type="molecule type" value="Genomic_DNA"/>
</dbReference>
<dbReference type="GO" id="GO:0003746">
    <property type="term" value="F:translation elongation factor activity"/>
    <property type="evidence" value="ECO:0007669"/>
    <property type="project" value="UniProtKB-UniRule"/>
</dbReference>
<keyword evidence="6" id="KW-0963">Cytoplasm</keyword>
<dbReference type="InterPro" id="IPR000640">
    <property type="entry name" value="EFG_V-like"/>
</dbReference>
<evidence type="ECO:0000256" key="8">
    <source>
        <dbReference type="SAM" id="Coils"/>
    </source>
</evidence>
<dbReference type="CDD" id="cd04091">
    <property type="entry name" value="mtEFG1_II_like"/>
    <property type="match status" value="1"/>
</dbReference>
<dbReference type="InterPro" id="IPR004161">
    <property type="entry name" value="EFTu-like_2"/>
</dbReference>
<dbReference type="CDD" id="cd16262">
    <property type="entry name" value="EFG_III"/>
    <property type="match status" value="1"/>
</dbReference>
<dbReference type="FunFam" id="2.40.30.10:FF:000022">
    <property type="entry name" value="Elongation factor G, mitochondrial"/>
    <property type="match status" value="1"/>
</dbReference>
<dbReference type="Pfam" id="PF03764">
    <property type="entry name" value="EFG_IV"/>
    <property type="match status" value="1"/>
</dbReference>
<dbReference type="Pfam" id="PF00679">
    <property type="entry name" value="EFG_C"/>
    <property type="match status" value="1"/>
</dbReference>
<dbReference type="SMART" id="SM00889">
    <property type="entry name" value="EFG_IV"/>
    <property type="match status" value="1"/>
</dbReference>
<dbReference type="Proteomes" id="UP000226525">
    <property type="component" value="Unassembled WGS sequence"/>
</dbReference>
<dbReference type="PRINTS" id="PR00315">
    <property type="entry name" value="ELONGATNFCT"/>
</dbReference>
<keyword evidence="2 6" id="KW-0547">Nucleotide-binding</keyword>
<dbReference type="Gene3D" id="3.30.70.240">
    <property type="match status" value="1"/>
</dbReference>
<dbReference type="SUPFAM" id="SSF54211">
    <property type="entry name" value="Ribosomal protein S5 domain 2-like"/>
    <property type="match status" value="1"/>
</dbReference>
<dbReference type="InterPro" id="IPR047872">
    <property type="entry name" value="EFG_IV"/>
</dbReference>
<protein>
    <recommendedName>
        <fullName evidence="6 7">Elongation factor G</fullName>
        <shortName evidence="6">EF-G</shortName>
    </recommendedName>
</protein>
<keyword evidence="5 6" id="KW-0342">GTP-binding</keyword>
<dbReference type="InterPro" id="IPR005517">
    <property type="entry name" value="Transl_elong_EFG/EF2_IV"/>
</dbReference>
<dbReference type="CDD" id="cd01434">
    <property type="entry name" value="EFG_mtEFG1_IV"/>
    <property type="match status" value="1"/>
</dbReference>
<gene>
    <name evidence="6" type="primary">fusA</name>
    <name evidence="10" type="ORF">CMN54_02750</name>
</gene>
<dbReference type="FunFam" id="3.40.50.300:FF:000029">
    <property type="entry name" value="Elongation factor G"/>
    <property type="match status" value="1"/>
</dbReference>
<dbReference type="GO" id="GO:0003924">
    <property type="term" value="F:GTPase activity"/>
    <property type="evidence" value="ECO:0007669"/>
    <property type="project" value="InterPro"/>
</dbReference>
<dbReference type="SUPFAM" id="SSF50447">
    <property type="entry name" value="Translation proteins"/>
    <property type="match status" value="1"/>
</dbReference>
<dbReference type="PANTHER" id="PTHR43636">
    <property type="entry name" value="ELONGATION FACTOR G, MITOCHONDRIAL"/>
    <property type="match status" value="1"/>
</dbReference>
<feature type="binding site" evidence="6">
    <location>
        <begin position="18"/>
        <end position="25"/>
    </location>
    <ligand>
        <name>GTP</name>
        <dbReference type="ChEBI" id="CHEBI:37565"/>
    </ligand>
</feature>
<dbReference type="InterPro" id="IPR009022">
    <property type="entry name" value="EFG_III"/>
</dbReference>
<dbReference type="InterPro" id="IPR035647">
    <property type="entry name" value="EFG_III/V"/>
</dbReference>
<dbReference type="Pfam" id="PF03144">
    <property type="entry name" value="GTP_EFTU_D2"/>
    <property type="match status" value="1"/>
</dbReference>
<dbReference type="NCBIfam" id="NF009381">
    <property type="entry name" value="PRK12740.1-5"/>
    <property type="match status" value="1"/>
</dbReference>
<evidence type="ECO:0000259" key="9">
    <source>
        <dbReference type="PROSITE" id="PS51722"/>
    </source>
</evidence>
<dbReference type="CDD" id="cd01886">
    <property type="entry name" value="EF-G"/>
    <property type="match status" value="1"/>
</dbReference>
<dbReference type="InterPro" id="IPR035649">
    <property type="entry name" value="EFG_V"/>
</dbReference>